<dbReference type="EMBL" id="CP017476">
    <property type="protein sequence ID" value="AOW14614.1"/>
    <property type="molecule type" value="Genomic_DNA"/>
</dbReference>
<keyword evidence="4 6" id="KW-1133">Transmembrane helix</keyword>
<organism evidence="7 10">
    <name type="scientific">Hydrogenophaga crassostreae</name>
    <dbReference type="NCBI Taxonomy" id="1763535"/>
    <lineage>
        <taxon>Bacteria</taxon>
        <taxon>Pseudomonadati</taxon>
        <taxon>Pseudomonadota</taxon>
        <taxon>Betaproteobacteria</taxon>
        <taxon>Burkholderiales</taxon>
        <taxon>Comamonadaceae</taxon>
        <taxon>Hydrogenophaga</taxon>
    </lineage>
</organism>
<gene>
    <name evidence="7" type="ORF">LPB072_19080</name>
    <name evidence="8" type="ORF">LPB72_05470</name>
</gene>
<keyword evidence="5 6" id="KW-0472">Membrane</keyword>
<dbReference type="InterPro" id="IPR002994">
    <property type="entry name" value="Surf1/Shy1"/>
</dbReference>
<keyword evidence="9" id="KW-1185">Reference proteome</keyword>
<name>A0A167IPG5_9BURK</name>
<dbReference type="RefSeq" id="WP_066086924.1">
    <property type="nucleotide sequence ID" value="NZ_CP017476.1"/>
</dbReference>
<dbReference type="PANTHER" id="PTHR23427">
    <property type="entry name" value="SURFEIT LOCUS PROTEIN"/>
    <property type="match status" value="1"/>
</dbReference>
<dbReference type="CDD" id="cd06662">
    <property type="entry name" value="SURF1"/>
    <property type="match status" value="1"/>
</dbReference>
<keyword evidence="3 6" id="KW-0812">Transmembrane</keyword>
<comment type="caution">
    <text evidence="6">Lacks conserved residue(s) required for the propagation of feature annotation.</text>
</comment>
<evidence type="ECO:0000256" key="2">
    <source>
        <dbReference type="ARBA" id="ARBA00007165"/>
    </source>
</evidence>
<dbReference type="AlphaFoldDB" id="A0A167IPG5"/>
<evidence type="ECO:0000313" key="9">
    <source>
        <dbReference type="Proteomes" id="UP000185657"/>
    </source>
</evidence>
<dbReference type="OrthoDB" id="9789940at2"/>
<reference evidence="8 9" key="1">
    <citation type="submission" date="2016-02" db="EMBL/GenBank/DDBJ databases">
        <title>Draft genome sequence of Hydrogenophaga sp. LPB0072.</title>
        <authorList>
            <person name="Shin S.-K."/>
            <person name="Yi H."/>
        </authorList>
    </citation>
    <scope>NUCLEOTIDE SEQUENCE [LARGE SCALE GENOMIC DNA]</scope>
    <source>
        <strain evidence="8 9">LPB0072</strain>
    </source>
</reference>
<evidence type="ECO:0000313" key="7">
    <source>
        <dbReference type="EMBL" id="AOW14614.1"/>
    </source>
</evidence>
<dbReference type="Proteomes" id="UP000185657">
    <property type="component" value="Unassembled WGS sequence"/>
</dbReference>
<evidence type="ECO:0000256" key="5">
    <source>
        <dbReference type="ARBA" id="ARBA00023136"/>
    </source>
</evidence>
<reference evidence="7 10" key="2">
    <citation type="submission" date="2016-10" db="EMBL/GenBank/DDBJ databases">
        <title>Hydorgenophaga sp. LPB0072 isolated from gastropod.</title>
        <authorList>
            <person name="Kim E."/>
            <person name="Yi H."/>
        </authorList>
    </citation>
    <scope>NUCLEOTIDE SEQUENCE [LARGE SCALE GENOMIC DNA]</scope>
    <source>
        <strain evidence="7 10">LPB0072</strain>
    </source>
</reference>
<dbReference type="KEGG" id="hyl:LPB072_19080"/>
<evidence type="ECO:0000256" key="6">
    <source>
        <dbReference type="RuleBase" id="RU363076"/>
    </source>
</evidence>
<keyword evidence="6" id="KW-1003">Cell membrane</keyword>
<dbReference type="Pfam" id="PF02104">
    <property type="entry name" value="SURF1"/>
    <property type="match status" value="1"/>
</dbReference>
<protein>
    <recommendedName>
        <fullName evidence="6">SURF1-like protein</fullName>
    </recommendedName>
</protein>
<evidence type="ECO:0000313" key="8">
    <source>
        <dbReference type="EMBL" id="OAD43288.1"/>
    </source>
</evidence>
<dbReference type="Proteomes" id="UP000185680">
    <property type="component" value="Chromosome"/>
</dbReference>
<comment type="similarity">
    <text evidence="2 6">Belongs to the SURF1 family.</text>
</comment>
<accession>A0A167IPG5</accession>
<evidence type="ECO:0000313" key="10">
    <source>
        <dbReference type="Proteomes" id="UP000185680"/>
    </source>
</evidence>
<evidence type="ECO:0000256" key="4">
    <source>
        <dbReference type="ARBA" id="ARBA00022989"/>
    </source>
</evidence>
<proteinExistence type="inferred from homology"/>
<evidence type="ECO:0000256" key="3">
    <source>
        <dbReference type="ARBA" id="ARBA00022692"/>
    </source>
</evidence>
<dbReference type="EMBL" id="LVWD01000004">
    <property type="protein sequence ID" value="OAD43288.1"/>
    <property type="molecule type" value="Genomic_DNA"/>
</dbReference>
<dbReference type="PANTHER" id="PTHR23427:SF2">
    <property type="entry name" value="SURFEIT LOCUS PROTEIN 1"/>
    <property type="match status" value="1"/>
</dbReference>
<dbReference type="STRING" id="1763535.LPB072_19080"/>
<dbReference type="InterPro" id="IPR045214">
    <property type="entry name" value="Surf1/Surf4"/>
</dbReference>
<dbReference type="PROSITE" id="PS50895">
    <property type="entry name" value="SURF1"/>
    <property type="match status" value="1"/>
</dbReference>
<comment type="subcellular location">
    <subcellularLocation>
        <location evidence="6">Cell membrane</location>
        <topology evidence="6">Multi-pass membrane protein</topology>
    </subcellularLocation>
    <subcellularLocation>
        <location evidence="1">Membrane</location>
    </subcellularLocation>
</comment>
<evidence type="ECO:0000256" key="1">
    <source>
        <dbReference type="ARBA" id="ARBA00004370"/>
    </source>
</evidence>
<sequence length="246" mass="27461">MKSSSLRWWTLALATLVTVALTMSLGFWQLSRAAEKQALESLIEERGTMVPLTGRDVVAAVDVKNGYHRIARLTGEWIPQASVFLDNRPMNGRSGFILVTPLKLQDLSRTILVQRGWVPRDFIDRSRVPVIETPGGWVTVEGRLAPPPSHLFELGASQPGPIRQNIDLTAFIHETGLPLLDASLLQTAPADTAFQRDWPRFSAGAQKNMGYAVQWFAMSATAALLFLWFQFISPRRKHRPDGTDSR</sequence>
<dbReference type="GO" id="GO:0005886">
    <property type="term" value="C:plasma membrane"/>
    <property type="evidence" value="ECO:0007669"/>
    <property type="project" value="UniProtKB-SubCell"/>
</dbReference>
<feature type="transmembrane region" description="Helical" evidence="6">
    <location>
        <begin position="209"/>
        <end position="229"/>
    </location>
</feature>